<feature type="compositionally biased region" description="Polar residues" evidence="1">
    <location>
        <begin position="28"/>
        <end position="42"/>
    </location>
</feature>
<keyword evidence="4" id="KW-1185">Reference proteome</keyword>
<dbReference type="PROSITE" id="PS51257">
    <property type="entry name" value="PROKAR_LIPOPROTEIN"/>
    <property type="match status" value="1"/>
</dbReference>
<gene>
    <name evidence="3" type="ORF">MOMUL_19060</name>
</gene>
<proteinExistence type="predicted"/>
<name>A0A151AWI1_9FIRM</name>
<dbReference type="PATRIC" id="fig|1122241.3.peg.2025"/>
<evidence type="ECO:0008006" key="5">
    <source>
        <dbReference type="Google" id="ProtNLM"/>
    </source>
</evidence>
<dbReference type="AlphaFoldDB" id="A0A151AWI1"/>
<evidence type="ECO:0000313" key="4">
    <source>
        <dbReference type="Proteomes" id="UP000075670"/>
    </source>
</evidence>
<accession>A0A151AWI1</accession>
<feature type="chain" id="PRO_5038397943" description="Telomeric repeat-binding factor 2" evidence="2">
    <location>
        <begin position="20"/>
        <end position="199"/>
    </location>
</feature>
<feature type="region of interest" description="Disordered" evidence="1">
    <location>
        <begin position="28"/>
        <end position="50"/>
    </location>
</feature>
<sequence length="199" mass="21854">MRKGLVLLLTVVLSMLLVACGVGETAPPTNNNEVSARPNESQPDTREGDNLQTNIIGVYGGQTEEEAAVIIIDEGISFPSNINPVTFALSREIKASGIISKLVIGDRVSFDCSFAGGIWEIKRIAKLEAPRKTVSAVFKGWIDNNMFEAMVEGQPTPFWVTKEVKPELKEKDPETGAEMELTYYVDGYGRLVLTEVKFK</sequence>
<evidence type="ECO:0000256" key="2">
    <source>
        <dbReference type="SAM" id="SignalP"/>
    </source>
</evidence>
<organism evidence="3 4">
    <name type="scientific">Moorella mulderi DSM 14980</name>
    <dbReference type="NCBI Taxonomy" id="1122241"/>
    <lineage>
        <taxon>Bacteria</taxon>
        <taxon>Bacillati</taxon>
        <taxon>Bacillota</taxon>
        <taxon>Clostridia</taxon>
        <taxon>Neomoorellales</taxon>
        <taxon>Neomoorellaceae</taxon>
        <taxon>Neomoorella</taxon>
    </lineage>
</organism>
<comment type="caution">
    <text evidence="3">The sequence shown here is derived from an EMBL/GenBank/DDBJ whole genome shotgun (WGS) entry which is preliminary data.</text>
</comment>
<evidence type="ECO:0000313" key="3">
    <source>
        <dbReference type="EMBL" id="KYH32024.1"/>
    </source>
</evidence>
<dbReference type="EMBL" id="LTBC01000006">
    <property type="protein sequence ID" value="KYH32024.1"/>
    <property type="molecule type" value="Genomic_DNA"/>
</dbReference>
<dbReference type="Proteomes" id="UP000075670">
    <property type="component" value="Unassembled WGS sequence"/>
</dbReference>
<evidence type="ECO:0000256" key="1">
    <source>
        <dbReference type="SAM" id="MobiDB-lite"/>
    </source>
</evidence>
<dbReference type="RefSeq" id="WP_062284383.1">
    <property type="nucleotide sequence ID" value="NZ_LTBC01000006.1"/>
</dbReference>
<protein>
    <recommendedName>
        <fullName evidence="5">Telomeric repeat-binding factor 2</fullName>
    </recommendedName>
</protein>
<reference evidence="3 4" key="1">
    <citation type="submission" date="2016-02" db="EMBL/GenBank/DDBJ databases">
        <title>Genome sequence of Moorella mulderi DSM 14980.</title>
        <authorList>
            <person name="Poehlein A."/>
            <person name="Daniel R."/>
        </authorList>
    </citation>
    <scope>NUCLEOTIDE SEQUENCE [LARGE SCALE GENOMIC DNA]</scope>
    <source>
        <strain evidence="3 4">DSM 14980</strain>
    </source>
</reference>
<keyword evidence="2" id="KW-0732">Signal</keyword>
<feature type="signal peptide" evidence="2">
    <location>
        <begin position="1"/>
        <end position="19"/>
    </location>
</feature>